<organism evidence="3 4">
    <name type="scientific">Juglans regia</name>
    <name type="common">English walnut</name>
    <dbReference type="NCBI Taxonomy" id="51240"/>
    <lineage>
        <taxon>Eukaryota</taxon>
        <taxon>Viridiplantae</taxon>
        <taxon>Streptophyta</taxon>
        <taxon>Embryophyta</taxon>
        <taxon>Tracheophyta</taxon>
        <taxon>Spermatophyta</taxon>
        <taxon>Magnoliopsida</taxon>
        <taxon>eudicotyledons</taxon>
        <taxon>Gunneridae</taxon>
        <taxon>Pentapetalae</taxon>
        <taxon>rosids</taxon>
        <taxon>fabids</taxon>
        <taxon>Fagales</taxon>
        <taxon>Juglandaceae</taxon>
        <taxon>Juglans</taxon>
    </lineage>
</organism>
<evidence type="ECO:0000313" key="3">
    <source>
        <dbReference type="EMBL" id="KAF5454501.1"/>
    </source>
</evidence>
<reference evidence="3" key="2">
    <citation type="submission" date="2020-03" db="EMBL/GenBank/DDBJ databases">
        <title>Walnut 2.0.</title>
        <authorList>
            <person name="Marrano A."/>
            <person name="Britton M."/>
            <person name="Zimin A.V."/>
            <person name="Zaini P.A."/>
            <person name="Workman R."/>
            <person name="Puiu D."/>
            <person name="Bianco L."/>
            <person name="Allen B.J."/>
            <person name="Troggio M."/>
            <person name="Leslie C.A."/>
            <person name="Timp W."/>
            <person name="Dendekar A."/>
            <person name="Salzberg S.L."/>
            <person name="Neale D.B."/>
        </authorList>
    </citation>
    <scope>NUCLEOTIDE SEQUENCE</scope>
    <source>
        <tissue evidence="3">Leaves</tissue>
    </source>
</reference>
<evidence type="ECO:0000313" key="4">
    <source>
        <dbReference type="Proteomes" id="UP000619265"/>
    </source>
</evidence>
<dbReference type="PANTHER" id="PTHR11017">
    <property type="entry name" value="LEUCINE-RICH REPEAT-CONTAINING PROTEIN"/>
    <property type="match status" value="1"/>
</dbReference>
<comment type="caution">
    <text evidence="3">The sequence shown here is derived from an EMBL/GenBank/DDBJ whole genome shotgun (WGS) entry which is preliminary data.</text>
</comment>
<dbReference type="AlphaFoldDB" id="A0A833T843"/>
<gene>
    <name evidence="3" type="ORF">F2P56_024160</name>
</gene>
<proteinExistence type="predicted"/>
<dbReference type="InterPro" id="IPR058546">
    <property type="entry name" value="RPS4B/Roq1-like_LRR"/>
</dbReference>
<dbReference type="Proteomes" id="UP000619265">
    <property type="component" value="Unassembled WGS sequence"/>
</dbReference>
<dbReference type="Gramene" id="Jr11_07340_p1">
    <property type="protein sequence ID" value="cds.Jr11_07340_p1"/>
    <property type="gene ID" value="Jr11_07340"/>
</dbReference>
<dbReference type="Pfam" id="PF23286">
    <property type="entry name" value="LRR_13"/>
    <property type="match status" value="1"/>
</dbReference>
<dbReference type="SUPFAM" id="SSF52058">
    <property type="entry name" value="L domain-like"/>
    <property type="match status" value="1"/>
</dbReference>
<evidence type="ECO:0000256" key="1">
    <source>
        <dbReference type="ARBA" id="ARBA00022821"/>
    </source>
</evidence>
<accession>A0A833T843</accession>
<sequence length="461" mass="52272">MGQERIYDESPKEPGRRSRLWRYKDVLHVLKNNTGTDLIEGIVLNLPNQNEERFSVRAFSKMKKLRILKIHNTSFVNMSCSNLCDKLLNLHWHSDPLRFMPTHGLRVLEWSEYPSKSLSNSFQADNLIELRFPCSHIKQLWKGISSFGSLKRFDLSGSQNLLETPNFTGVPSLETLDLEGCTSLSKVHKSIGVLKRLRRLNLQACKRLKSFPNEISLESLEHFYLSDCSRFEKFPDIVGNMNSLRLLYLDGTAIKELPPSFKSLCGLSILSLHNCKKLSIFPSVICSLSSLKILDVSDCLALGGIQDMNGEGYLGQLYKGGTAIKFTKFFAVPEFGSNDACSSQEMFMANDDSIGAFYVGFDNRVYYIRTLNHEESNLQTKGNEVENNCFIPKVLCGSSFGAEVREWFNKGSFGSHVTLQIHPNLDNNSKWEGYVHFTIYEVDEVDNSNPRIFKGSHPDEG</sequence>
<dbReference type="GO" id="GO:0006952">
    <property type="term" value="P:defense response"/>
    <property type="evidence" value="ECO:0007669"/>
    <property type="project" value="InterPro"/>
</dbReference>
<dbReference type="EMBL" id="LIHL02000011">
    <property type="protein sequence ID" value="KAF5454501.1"/>
    <property type="molecule type" value="Genomic_DNA"/>
</dbReference>
<protein>
    <recommendedName>
        <fullName evidence="2">Disease resistance protein RPS4B/Roq1-like leucine-rich repeats domain-containing protein</fullName>
    </recommendedName>
</protein>
<reference evidence="3" key="1">
    <citation type="submission" date="2015-10" db="EMBL/GenBank/DDBJ databases">
        <authorList>
            <person name="Martinez-Garcia P.J."/>
            <person name="Crepeau M.W."/>
            <person name="Puiu D."/>
            <person name="Gonzalez-Ibeas D."/>
            <person name="Whalen J."/>
            <person name="Stevens K."/>
            <person name="Paul R."/>
            <person name="Butterfield T."/>
            <person name="Britton M."/>
            <person name="Reagan R."/>
            <person name="Chakraborty S."/>
            <person name="Walawage S.L."/>
            <person name="Vasquez-Gross H.A."/>
            <person name="Cardeno C."/>
            <person name="Famula R."/>
            <person name="Pratt K."/>
            <person name="Kuruganti S."/>
            <person name="Aradhya M.K."/>
            <person name="Leslie C.A."/>
            <person name="Dandekar A.M."/>
            <person name="Salzberg S.L."/>
            <person name="Wegrzyn J.L."/>
            <person name="Langley C.H."/>
            <person name="Neale D.B."/>
        </authorList>
    </citation>
    <scope>NUCLEOTIDE SEQUENCE</scope>
    <source>
        <tissue evidence="3">Leaves</tissue>
    </source>
</reference>
<dbReference type="InterPro" id="IPR044974">
    <property type="entry name" value="Disease_R_plants"/>
</dbReference>
<dbReference type="PANTHER" id="PTHR11017:SF559">
    <property type="entry name" value="DISEASE RESISTANCE PROTEIN CHL1"/>
    <property type="match status" value="1"/>
</dbReference>
<dbReference type="Gene3D" id="3.80.10.10">
    <property type="entry name" value="Ribonuclease Inhibitor"/>
    <property type="match status" value="1"/>
</dbReference>
<evidence type="ECO:0000259" key="2">
    <source>
        <dbReference type="Pfam" id="PF23286"/>
    </source>
</evidence>
<name>A0A833T843_JUGRE</name>
<feature type="domain" description="Disease resistance protein RPS4B/Roq1-like leucine-rich repeats" evidence="2">
    <location>
        <begin position="217"/>
        <end position="301"/>
    </location>
</feature>
<keyword evidence="1" id="KW-0611">Plant defense</keyword>
<dbReference type="InterPro" id="IPR032675">
    <property type="entry name" value="LRR_dom_sf"/>
</dbReference>